<dbReference type="PROSITE" id="PS00070">
    <property type="entry name" value="ALDEHYDE_DEHYDR_CYS"/>
    <property type="match status" value="1"/>
</dbReference>
<dbReference type="InterPro" id="IPR016162">
    <property type="entry name" value="Ald_DH_N"/>
</dbReference>
<name>A0ABU1PIP5_9BURK</name>
<evidence type="ECO:0000256" key="2">
    <source>
        <dbReference type="ARBA" id="ARBA00023002"/>
    </source>
</evidence>
<proteinExistence type="inferred from homology"/>
<dbReference type="Gene3D" id="3.40.605.10">
    <property type="entry name" value="Aldehyde Dehydrogenase, Chain A, domain 1"/>
    <property type="match status" value="1"/>
</dbReference>
<keyword evidence="3" id="KW-0520">NAD</keyword>
<reference evidence="7 8" key="1">
    <citation type="submission" date="2023-07" db="EMBL/GenBank/DDBJ databases">
        <title>Sorghum-associated microbial communities from plants grown in Nebraska, USA.</title>
        <authorList>
            <person name="Schachtman D."/>
        </authorList>
    </citation>
    <scope>NUCLEOTIDE SEQUENCE [LARGE SCALE GENOMIC DNA]</scope>
    <source>
        <strain evidence="7 8">596</strain>
    </source>
</reference>
<evidence type="ECO:0000256" key="4">
    <source>
        <dbReference type="PROSITE-ProRule" id="PRU10007"/>
    </source>
</evidence>
<dbReference type="InterPro" id="IPR015590">
    <property type="entry name" value="Aldehyde_DH_dom"/>
</dbReference>
<dbReference type="Gene3D" id="3.40.309.10">
    <property type="entry name" value="Aldehyde Dehydrogenase, Chain A, domain 2"/>
    <property type="match status" value="1"/>
</dbReference>
<feature type="domain" description="Aldehyde dehydrogenase" evidence="6">
    <location>
        <begin position="40"/>
        <end position="496"/>
    </location>
</feature>
<dbReference type="EC" id="1.2.1.28" evidence="7"/>
<dbReference type="InterPro" id="IPR016160">
    <property type="entry name" value="Ald_DH_CS_CYS"/>
</dbReference>
<gene>
    <name evidence="7" type="ORF">J2W50_003915</name>
</gene>
<evidence type="ECO:0000256" key="1">
    <source>
        <dbReference type="ARBA" id="ARBA00009986"/>
    </source>
</evidence>
<feature type="active site" evidence="4">
    <location>
        <position position="275"/>
    </location>
</feature>
<dbReference type="GO" id="GO:0018479">
    <property type="term" value="F:benzaldehyde dehydrogenase (NAD+) activity"/>
    <property type="evidence" value="ECO:0007669"/>
    <property type="project" value="UniProtKB-EC"/>
</dbReference>
<evidence type="ECO:0000256" key="5">
    <source>
        <dbReference type="RuleBase" id="RU003345"/>
    </source>
</evidence>
<dbReference type="PANTHER" id="PTHR42986">
    <property type="entry name" value="BENZALDEHYDE DEHYDROGENASE YFMT"/>
    <property type="match status" value="1"/>
</dbReference>
<organism evidence="7 8">
    <name type="scientific">Herbaspirillum frisingense</name>
    <dbReference type="NCBI Taxonomy" id="92645"/>
    <lineage>
        <taxon>Bacteria</taxon>
        <taxon>Pseudomonadati</taxon>
        <taxon>Pseudomonadota</taxon>
        <taxon>Betaproteobacteria</taxon>
        <taxon>Burkholderiales</taxon>
        <taxon>Oxalobacteraceae</taxon>
        <taxon>Herbaspirillum</taxon>
    </lineage>
</organism>
<dbReference type="PANTHER" id="PTHR42986:SF1">
    <property type="entry name" value="BENZALDEHYDE DEHYDROGENASE YFMT"/>
    <property type="match status" value="1"/>
</dbReference>
<sequence length="508" mass="54391">MQFDDEENLMNVRTTIDQPLHAEGILSPGIWAGRVFQGRWVPSERELIEVREPATDLPLGTVGSSTPGSVLDAVDRAKCAQLTWQSESPEARARILQRAAALLQDNHDTLIEWIVRETGGLRAKAETELQGTIGELFHSAALFIEPEGHVLRSANSGRLSIARRVPLGVVGVITPWNFPLLLAMRSVAPALALGNAVVLKPDPQTPITGGVVLAQIFAEAGLPEGVFQIVNGGADVGEALVGAPAVRLVTFTGSTRVGRRVGELAGQHVKKVSLELGGKSPFIVLDDADLEAAASAGAWASFLHQGQICMASGRHIVLRSVAKTYLELLRDHTERLAVGNPFEENVAIGPIINRRQIERIHDLVTSSVASGAKIITGGTYAHPYYRPTVLSGVTPGMAAYEQEIFGPVAPVVIAENEEHAIQLANDTEYGLSAAVQTASLERGLRVAQRIRAGMVHINDQTISDLPGIPMGGMGQSGNGSRFGSTTNVDEFTEWQWMTIGATPTRYAF</sequence>
<dbReference type="SUPFAM" id="SSF53720">
    <property type="entry name" value="ALDH-like"/>
    <property type="match status" value="1"/>
</dbReference>
<keyword evidence="8" id="KW-1185">Reference proteome</keyword>
<accession>A0ABU1PIP5</accession>
<dbReference type="InterPro" id="IPR016161">
    <property type="entry name" value="Ald_DH/histidinol_DH"/>
</dbReference>
<evidence type="ECO:0000313" key="7">
    <source>
        <dbReference type="EMBL" id="MDR6585697.1"/>
    </source>
</evidence>
<evidence type="ECO:0000313" key="8">
    <source>
        <dbReference type="Proteomes" id="UP001260715"/>
    </source>
</evidence>
<dbReference type="InterPro" id="IPR029510">
    <property type="entry name" value="Ald_DH_CS_GLU"/>
</dbReference>
<evidence type="ECO:0000259" key="6">
    <source>
        <dbReference type="Pfam" id="PF00171"/>
    </source>
</evidence>
<dbReference type="CDD" id="cd07104">
    <property type="entry name" value="ALDH_BenzADH-like"/>
    <property type="match status" value="1"/>
</dbReference>
<keyword evidence="2 5" id="KW-0560">Oxidoreductase</keyword>
<comment type="caution">
    <text evidence="7">The sequence shown here is derived from an EMBL/GenBank/DDBJ whole genome shotgun (WGS) entry which is preliminary data.</text>
</comment>
<dbReference type="Pfam" id="PF00171">
    <property type="entry name" value="Aldedh"/>
    <property type="match status" value="1"/>
</dbReference>
<dbReference type="Proteomes" id="UP001260715">
    <property type="component" value="Unassembled WGS sequence"/>
</dbReference>
<comment type="similarity">
    <text evidence="1 5">Belongs to the aldehyde dehydrogenase family.</text>
</comment>
<dbReference type="InterPro" id="IPR016163">
    <property type="entry name" value="Ald_DH_C"/>
</dbReference>
<dbReference type="EMBL" id="JAVDSJ010000005">
    <property type="protein sequence ID" value="MDR6585697.1"/>
    <property type="molecule type" value="Genomic_DNA"/>
</dbReference>
<evidence type="ECO:0000256" key="3">
    <source>
        <dbReference type="ARBA" id="ARBA00023027"/>
    </source>
</evidence>
<protein>
    <submittedName>
        <fullName evidence="7">Benzaldehyde dehydrogenase (NAD)</fullName>
        <ecNumber evidence="7">1.2.1.28</ecNumber>
    </submittedName>
</protein>
<dbReference type="PROSITE" id="PS00687">
    <property type="entry name" value="ALDEHYDE_DEHYDR_GLU"/>
    <property type="match status" value="1"/>
</dbReference>